<feature type="region of interest" description="Disordered" evidence="1">
    <location>
        <begin position="200"/>
        <end position="219"/>
    </location>
</feature>
<proteinExistence type="predicted"/>
<feature type="compositionally biased region" description="Polar residues" evidence="1">
    <location>
        <begin position="101"/>
        <end position="113"/>
    </location>
</feature>
<dbReference type="Proteomes" id="UP001281761">
    <property type="component" value="Unassembled WGS sequence"/>
</dbReference>
<protein>
    <recommendedName>
        <fullName evidence="4">PEHE domain-containing protein</fullName>
    </recommendedName>
</protein>
<feature type="compositionally biased region" description="Polar residues" evidence="1">
    <location>
        <begin position="434"/>
        <end position="443"/>
    </location>
</feature>
<keyword evidence="3" id="KW-1185">Reference proteome</keyword>
<feature type="compositionally biased region" description="Polar residues" evidence="1">
    <location>
        <begin position="513"/>
        <end position="522"/>
    </location>
</feature>
<feature type="compositionally biased region" description="Low complexity" evidence="1">
    <location>
        <begin position="556"/>
        <end position="570"/>
    </location>
</feature>
<organism evidence="2 3">
    <name type="scientific">Blattamonas nauphoetae</name>
    <dbReference type="NCBI Taxonomy" id="2049346"/>
    <lineage>
        <taxon>Eukaryota</taxon>
        <taxon>Metamonada</taxon>
        <taxon>Preaxostyla</taxon>
        <taxon>Oxymonadida</taxon>
        <taxon>Blattamonas</taxon>
    </lineage>
</organism>
<feature type="compositionally biased region" description="Basic and acidic residues" evidence="1">
    <location>
        <begin position="252"/>
        <end position="261"/>
    </location>
</feature>
<evidence type="ECO:0000313" key="3">
    <source>
        <dbReference type="Proteomes" id="UP001281761"/>
    </source>
</evidence>
<sequence length="613" mass="68382">MLIDPPQTPGAPPASSVVSLHTDAVAPSLALPEIATTVQKGVETVHELRLDSSDLRLPRFSSKRTFTSKEDDSSLDQQWNGTRADRSPIIPSFSHTKARSLASSPRVSNRSLSFSQTSSPIASSFLAHSSSNLAAPKPRQLPTNHDEIPLSHVNKSDQVPLSLSDAVIALRNINLVVKVKWSIEVDEEERVISMEVSAPEPPVLNEQPPKTAEDDEEGNLFVKKRKVTILTQPLSTFKEETVPDTTPEPLPDEEKKQEKAHSKPTVHIYSLPSFTLTFSVPPKMKKVIPSPSQLPPFYFCRNARWSTSRSSTTEIRTMKKRDIQQFVWERAGKVKVPFRGATPMTPIIGKVGQSSGAYDCGGRWMVDLKKDVDAYEAEEREEEERRAHERKQLLARLSFDFDMKRQELREEKRRKRREEEQEALMKQAMEIETLSETPSSSQLAADAKRSADPLPAHQKTKSSPTKDRTEPSDTAQQALLDTRTAGSEPQEVLEPLITQRAITPTLSSLGSTSIVAASTRTTYDNEETEMNSEETKLTRHRHCRPSRNGSARGLSRRLSQTRTSSQSPSLIPKDSVNVLTNTGHSPDRVEHPPASWTGTQTGQPECKPESQWM</sequence>
<feature type="compositionally biased region" description="Polar residues" evidence="1">
    <location>
        <begin position="472"/>
        <end position="487"/>
    </location>
</feature>
<feature type="region of interest" description="Disordered" evidence="1">
    <location>
        <begin position="235"/>
        <end position="262"/>
    </location>
</feature>
<evidence type="ECO:0000256" key="1">
    <source>
        <dbReference type="SAM" id="MobiDB-lite"/>
    </source>
</evidence>
<name>A0ABQ9YCV8_9EUKA</name>
<evidence type="ECO:0008006" key="4">
    <source>
        <dbReference type="Google" id="ProtNLM"/>
    </source>
</evidence>
<accession>A0ABQ9YCV8</accession>
<evidence type="ECO:0000313" key="2">
    <source>
        <dbReference type="EMBL" id="KAK2961600.1"/>
    </source>
</evidence>
<feature type="region of interest" description="Disordered" evidence="1">
    <location>
        <begin position="64"/>
        <end position="113"/>
    </location>
</feature>
<feature type="region of interest" description="Disordered" evidence="1">
    <location>
        <begin position="430"/>
        <end position="495"/>
    </location>
</feature>
<dbReference type="EMBL" id="JARBJD010000015">
    <property type="protein sequence ID" value="KAK2961600.1"/>
    <property type="molecule type" value="Genomic_DNA"/>
</dbReference>
<feature type="region of interest" description="Disordered" evidence="1">
    <location>
        <begin position="513"/>
        <end position="613"/>
    </location>
</feature>
<comment type="caution">
    <text evidence="2">The sequence shown here is derived from an EMBL/GenBank/DDBJ whole genome shotgun (WGS) entry which is preliminary data.</text>
</comment>
<reference evidence="2 3" key="1">
    <citation type="journal article" date="2022" name="bioRxiv">
        <title>Genomics of Preaxostyla Flagellates Illuminates Evolutionary Transitions and the Path Towards Mitochondrial Loss.</title>
        <authorList>
            <person name="Novak L.V.F."/>
            <person name="Treitli S.C."/>
            <person name="Pyrih J."/>
            <person name="Halakuc P."/>
            <person name="Pipaliya S.V."/>
            <person name="Vacek V."/>
            <person name="Brzon O."/>
            <person name="Soukal P."/>
            <person name="Eme L."/>
            <person name="Dacks J.B."/>
            <person name="Karnkowska A."/>
            <person name="Elias M."/>
            <person name="Hampl V."/>
        </authorList>
    </citation>
    <scope>NUCLEOTIDE SEQUENCE [LARGE SCALE GENOMIC DNA]</scope>
    <source>
        <strain evidence="2">NAU3</strain>
        <tissue evidence="2">Gut</tissue>
    </source>
</reference>
<gene>
    <name evidence="2" type="ORF">BLNAU_3398</name>
</gene>